<dbReference type="GeneID" id="59237394"/>
<feature type="transmembrane region" description="Helical" evidence="10">
    <location>
        <begin position="190"/>
        <end position="210"/>
    </location>
</feature>
<comment type="similarity">
    <text evidence="2">Belongs to the major facilitator superfamily.</text>
</comment>
<feature type="transmembrane region" description="Helical" evidence="10">
    <location>
        <begin position="230"/>
        <end position="255"/>
    </location>
</feature>
<dbReference type="KEGG" id="zmk:HG535_0F01460"/>
<feature type="transmembrane region" description="Helical" evidence="10">
    <location>
        <begin position="436"/>
        <end position="457"/>
    </location>
</feature>
<evidence type="ECO:0000256" key="5">
    <source>
        <dbReference type="ARBA" id="ARBA00022692"/>
    </source>
</evidence>
<keyword evidence="12" id="KW-1185">Reference proteome</keyword>
<gene>
    <name evidence="11" type="ORF">HG535_0F01460</name>
</gene>
<name>A0A7H9B4M2_ZYGMR</name>
<organism evidence="11 12">
    <name type="scientific">Zygotorulaspora mrakii</name>
    <name type="common">Zygosaccharomyces mrakii</name>
    <dbReference type="NCBI Taxonomy" id="42260"/>
    <lineage>
        <taxon>Eukaryota</taxon>
        <taxon>Fungi</taxon>
        <taxon>Dikarya</taxon>
        <taxon>Ascomycota</taxon>
        <taxon>Saccharomycotina</taxon>
        <taxon>Saccharomycetes</taxon>
        <taxon>Saccharomycetales</taxon>
        <taxon>Saccharomycetaceae</taxon>
        <taxon>Zygotorulaspora</taxon>
    </lineage>
</organism>
<feature type="compositionally biased region" description="Basic residues" evidence="9">
    <location>
        <begin position="1"/>
        <end position="25"/>
    </location>
</feature>
<evidence type="ECO:0000256" key="2">
    <source>
        <dbReference type="ARBA" id="ARBA00008335"/>
    </source>
</evidence>
<feature type="transmembrane region" description="Helical" evidence="10">
    <location>
        <begin position="372"/>
        <end position="391"/>
    </location>
</feature>
<protein>
    <recommendedName>
        <fullName evidence="8">Probable transporter MCH1</fullName>
    </recommendedName>
</protein>
<evidence type="ECO:0000313" key="12">
    <source>
        <dbReference type="Proteomes" id="UP000509704"/>
    </source>
</evidence>
<dbReference type="PANTHER" id="PTHR21576">
    <property type="entry name" value="UNCHARACTERIZED NODULIN-LIKE PROTEIN"/>
    <property type="match status" value="1"/>
</dbReference>
<feature type="transmembrane region" description="Helical" evidence="10">
    <location>
        <begin position="156"/>
        <end position="178"/>
    </location>
</feature>
<dbReference type="OrthoDB" id="199930at2759"/>
<dbReference type="GO" id="GO:0000329">
    <property type="term" value="C:fungal-type vacuole membrane"/>
    <property type="evidence" value="ECO:0007669"/>
    <property type="project" value="TreeGrafter"/>
</dbReference>
<evidence type="ECO:0000256" key="9">
    <source>
        <dbReference type="SAM" id="MobiDB-lite"/>
    </source>
</evidence>
<evidence type="ECO:0000256" key="7">
    <source>
        <dbReference type="ARBA" id="ARBA00023136"/>
    </source>
</evidence>
<reference evidence="11 12" key="1">
    <citation type="submission" date="2020-07" db="EMBL/GenBank/DDBJ databases">
        <title>The yeast mating-type switching endonuclease HO is a domesticated member of an unorthodox homing genetic element family.</title>
        <authorList>
            <person name="Coughlan A.Y."/>
            <person name="Lombardi L."/>
            <person name="Braun-Galleani S."/>
            <person name="Martos A.R."/>
            <person name="Galeote V."/>
            <person name="Bigey F."/>
            <person name="Dequin S."/>
            <person name="Byrne K.P."/>
            <person name="Wolfe K.H."/>
        </authorList>
    </citation>
    <scope>NUCLEOTIDE SEQUENCE [LARGE SCALE GENOMIC DNA]</scope>
    <source>
        <strain evidence="11 12">NRRL Y-6702</strain>
    </source>
</reference>
<dbReference type="InterPro" id="IPR036259">
    <property type="entry name" value="MFS_trans_sf"/>
</dbReference>
<dbReference type="GO" id="GO:0022857">
    <property type="term" value="F:transmembrane transporter activity"/>
    <property type="evidence" value="ECO:0007669"/>
    <property type="project" value="InterPro"/>
</dbReference>
<evidence type="ECO:0000256" key="4">
    <source>
        <dbReference type="ARBA" id="ARBA00022554"/>
    </source>
</evidence>
<dbReference type="AlphaFoldDB" id="A0A7H9B4M2"/>
<dbReference type="CDD" id="cd17354">
    <property type="entry name" value="MFS_Mch1p_like"/>
    <property type="match status" value="1"/>
</dbReference>
<evidence type="ECO:0000313" key="11">
    <source>
        <dbReference type="EMBL" id="QLG73635.1"/>
    </source>
</evidence>
<keyword evidence="6 10" id="KW-1133">Transmembrane helix</keyword>
<keyword evidence="4" id="KW-0926">Vacuole</keyword>
<keyword evidence="3" id="KW-0813">Transport</keyword>
<sequence>MKIRKTKKKKNEIHAKSLGKHRSRSKPQDMALSQVEHYLTYHVRQLLPHVLSKRSSKHVAYVFSLLSAVSSGFIVMISLYSDSWEKQLHYSAWQINMIASLANLGMYLTPPILGFLADTHGPITLSALGIIGFIPSYSYVAYIFNHPALSNDHTFHLILMSFTVMGVSTSSLYFSALITCAKLYPDKRTLSISLPTTCYGLSSFLGSQLLNLPFFWSTNGDSTFLNLGRVFNTFACVYAVVGLLAWIATSTVSMFKHAAMSQQESCRNGNEDMDQNENDPLIAVEPVQERLAQKQFFKDPVALFVGISMILSLGPSEMFLANMGSLTKLLVGENAVLSSRLLSVYAVLNTVTRLSSGFITDFLATRDISPKWILISLLSLSLMAQFLITNFSLSTTVVSPLKILLIGAMMGTVYGGLFTAYPVIILAMWGDKLFGTAYGSMMIAPAIGSVVSCMAYADIFDSKCVTEDTNATSCIAPVFEITSAQLIICILVTVVVLRRH</sequence>
<dbReference type="Gene3D" id="1.20.1250.20">
    <property type="entry name" value="MFS general substrate transporter like domains"/>
    <property type="match status" value="1"/>
</dbReference>
<feature type="transmembrane region" description="Helical" evidence="10">
    <location>
        <begin position="477"/>
        <end position="497"/>
    </location>
</feature>
<dbReference type="SUPFAM" id="SSF103473">
    <property type="entry name" value="MFS general substrate transporter"/>
    <property type="match status" value="1"/>
</dbReference>
<evidence type="ECO:0000256" key="3">
    <source>
        <dbReference type="ARBA" id="ARBA00022448"/>
    </source>
</evidence>
<evidence type="ECO:0000256" key="1">
    <source>
        <dbReference type="ARBA" id="ARBA00004128"/>
    </source>
</evidence>
<evidence type="ECO:0000256" key="6">
    <source>
        <dbReference type="ARBA" id="ARBA00022989"/>
    </source>
</evidence>
<feature type="region of interest" description="Disordered" evidence="9">
    <location>
        <begin position="1"/>
        <end position="28"/>
    </location>
</feature>
<dbReference type="Proteomes" id="UP000509704">
    <property type="component" value="Chromosome 6"/>
</dbReference>
<feature type="transmembrane region" description="Helical" evidence="10">
    <location>
        <begin position="403"/>
        <end position="429"/>
    </location>
</feature>
<proteinExistence type="inferred from homology"/>
<comment type="subcellular location">
    <subcellularLocation>
        <location evidence="1">Vacuole membrane</location>
        <topology evidence="1">Multi-pass membrane protein</topology>
    </subcellularLocation>
</comment>
<feature type="transmembrane region" description="Helical" evidence="10">
    <location>
        <begin position="93"/>
        <end position="116"/>
    </location>
</feature>
<dbReference type="PANTHER" id="PTHR21576:SF45">
    <property type="entry name" value="TRANSPORTER MCH1-RELATED"/>
    <property type="match status" value="1"/>
</dbReference>
<keyword evidence="5 10" id="KW-0812">Transmembrane</keyword>
<evidence type="ECO:0000256" key="10">
    <source>
        <dbReference type="SAM" id="Phobius"/>
    </source>
</evidence>
<dbReference type="RefSeq" id="XP_037145361.1">
    <property type="nucleotide sequence ID" value="XM_037289466.1"/>
</dbReference>
<evidence type="ECO:0000256" key="8">
    <source>
        <dbReference type="ARBA" id="ARBA00039330"/>
    </source>
</evidence>
<feature type="transmembrane region" description="Helical" evidence="10">
    <location>
        <begin position="59"/>
        <end position="81"/>
    </location>
</feature>
<feature type="transmembrane region" description="Helical" evidence="10">
    <location>
        <begin position="123"/>
        <end position="144"/>
    </location>
</feature>
<accession>A0A7H9B4M2</accession>
<keyword evidence="7 10" id="KW-0472">Membrane</keyword>
<feature type="transmembrane region" description="Helical" evidence="10">
    <location>
        <begin position="341"/>
        <end position="360"/>
    </location>
</feature>
<dbReference type="EMBL" id="CP058609">
    <property type="protein sequence ID" value="QLG73635.1"/>
    <property type="molecule type" value="Genomic_DNA"/>
</dbReference>
<feature type="transmembrane region" description="Helical" evidence="10">
    <location>
        <begin position="301"/>
        <end position="321"/>
    </location>
</feature>
<dbReference type="Pfam" id="PF07690">
    <property type="entry name" value="MFS_1"/>
    <property type="match status" value="1"/>
</dbReference>
<dbReference type="InterPro" id="IPR011701">
    <property type="entry name" value="MFS"/>
</dbReference>